<dbReference type="SUPFAM" id="SSF53697">
    <property type="entry name" value="SIS domain"/>
    <property type="match status" value="1"/>
</dbReference>
<keyword evidence="3" id="KW-1185">Reference proteome</keyword>
<dbReference type="GO" id="GO:0003700">
    <property type="term" value="F:DNA-binding transcription factor activity"/>
    <property type="evidence" value="ECO:0007669"/>
    <property type="project" value="InterPro"/>
</dbReference>
<dbReference type="PANTHER" id="PTHR30514:SF18">
    <property type="entry name" value="RPIR-FAMILY TRANSCRIPTIONAL REGULATOR"/>
    <property type="match status" value="1"/>
</dbReference>
<dbReference type="Gene3D" id="3.40.50.10490">
    <property type="entry name" value="Glucose-6-phosphate isomerase like protein, domain 1"/>
    <property type="match status" value="1"/>
</dbReference>
<dbReference type="PANTHER" id="PTHR30514">
    <property type="entry name" value="GLUCOKINASE"/>
    <property type="match status" value="1"/>
</dbReference>
<dbReference type="GO" id="GO:0003677">
    <property type="term" value="F:DNA binding"/>
    <property type="evidence" value="ECO:0007669"/>
    <property type="project" value="InterPro"/>
</dbReference>
<sequence length="289" mass="30937">MSDEVGLQVEKSSAGADLLVELVRSVHLTPTQRNIVRTLIRHSDRAAYLSATEVAELSQVSQPSVTRFAVALGFEGYPQLRAAMREAGRAPGHGDSQPRNEWQRSIDFELAAMAQVRESLAKEDEMREVAAILASSRPLVVAGLRAGASVAQYFAYCASQFLDDVRLVPSFMGGDVDVLIQARSAGATAALMMVFPRYAEDALELIDKAKEVGLTVVCMTDSVASLAAGSADRLLISPVDSSLPFDSYAVPMIVANVLLSAMTEVDVAAAHRRLEAYEAAAEAAGMYRA</sequence>
<dbReference type="EMBL" id="PDJC01000001">
    <property type="protein sequence ID" value="PFG17596.1"/>
    <property type="molecule type" value="Genomic_DNA"/>
</dbReference>
<dbReference type="GO" id="GO:0097367">
    <property type="term" value="F:carbohydrate derivative binding"/>
    <property type="evidence" value="ECO:0007669"/>
    <property type="project" value="InterPro"/>
</dbReference>
<dbReference type="InterPro" id="IPR036388">
    <property type="entry name" value="WH-like_DNA-bd_sf"/>
</dbReference>
<proteinExistence type="predicted"/>
<accession>A0A2A9CTZ8</accession>
<dbReference type="GO" id="GO:1901135">
    <property type="term" value="P:carbohydrate derivative metabolic process"/>
    <property type="evidence" value="ECO:0007669"/>
    <property type="project" value="InterPro"/>
</dbReference>
<name>A0A2A9CTZ8_9ACTN</name>
<comment type="caution">
    <text evidence="2">The sequence shown here is derived from an EMBL/GenBank/DDBJ whole genome shotgun (WGS) entry which is preliminary data.</text>
</comment>
<dbReference type="Proteomes" id="UP000226079">
    <property type="component" value="Unassembled WGS sequence"/>
</dbReference>
<evidence type="ECO:0000313" key="2">
    <source>
        <dbReference type="EMBL" id="PFG17596.1"/>
    </source>
</evidence>
<evidence type="ECO:0000313" key="3">
    <source>
        <dbReference type="Proteomes" id="UP000226079"/>
    </source>
</evidence>
<feature type="domain" description="HTH rpiR-type" evidence="1">
    <location>
        <begin position="15"/>
        <end position="91"/>
    </location>
</feature>
<evidence type="ECO:0000259" key="1">
    <source>
        <dbReference type="PROSITE" id="PS51071"/>
    </source>
</evidence>
<dbReference type="Pfam" id="PF01418">
    <property type="entry name" value="HTH_6"/>
    <property type="match status" value="1"/>
</dbReference>
<dbReference type="SUPFAM" id="SSF46689">
    <property type="entry name" value="Homeodomain-like"/>
    <property type="match status" value="1"/>
</dbReference>
<protein>
    <submittedName>
        <fullName evidence="2">RpiR family transcriptional regulator</fullName>
    </submittedName>
</protein>
<dbReference type="RefSeq" id="WP_098461010.1">
    <property type="nucleotide sequence ID" value="NZ_PDJC01000001.1"/>
</dbReference>
<dbReference type="InterPro" id="IPR046348">
    <property type="entry name" value="SIS_dom_sf"/>
</dbReference>
<dbReference type="Gene3D" id="1.10.10.10">
    <property type="entry name" value="Winged helix-like DNA-binding domain superfamily/Winged helix DNA-binding domain"/>
    <property type="match status" value="1"/>
</dbReference>
<dbReference type="InterPro" id="IPR001347">
    <property type="entry name" value="SIS_dom"/>
</dbReference>
<organism evidence="2 3">
    <name type="scientific">Propionicimonas paludicola</name>
    <dbReference type="NCBI Taxonomy" id="185243"/>
    <lineage>
        <taxon>Bacteria</taxon>
        <taxon>Bacillati</taxon>
        <taxon>Actinomycetota</taxon>
        <taxon>Actinomycetes</taxon>
        <taxon>Propionibacteriales</taxon>
        <taxon>Nocardioidaceae</taxon>
        <taxon>Propionicimonas</taxon>
    </lineage>
</organism>
<gene>
    <name evidence="2" type="ORF">ATK74_2169</name>
</gene>
<dbReference type="InterPro" id="IPR047640">
    <property type="entry name" value="RpiR-like"/>
</dbReference>
<dbReference type="InterPro" id="IPR000281">
    <property type="entry name" value="HTH_RpiR"/>
</dbReference>
<dbReference type="InterPro" id="IPR009057">
    <property type="entry name" value="Homeodomain-like_sf"/>
</dbReference>
<dbReference type="PROSITE" id="PS51071">
    <property type="entry name" value="HTH_RPIR"/>
    <property type="match status" value="1"/>
</dbReference>
<dbReference type="AlphaFoldDB" id="A0A2A9CTZ8"/>
<dbReference type="OrthoDB" id="370421at2"/>
<reference evidence="2 3" key="1">
    <citation type="submission" date="2017-10" db="EMBL/GenBank/DDBJ databases">
        <title>Sequencing the genomes of 1000 actinobacteria strains.</title>
        <authorList>
            <person name="Klenk H.-P."/>
        </authorList>
    </citation>
    <scope>NUCLEOTIDE SEQUENCE [LARGE SCALE GENOMIC DNA]</scope>
    <source>
        <strain evidence="2 3">DSM 15597</strain>
    </source>
</reference>
<dbReference type="Pfam" id="PF01380">
    <property type="entry name" value="SIS"/>
    <property type="match status" value="1"/>
</dbReference>